<name>A0A8S9YLI8_9TREM</name>
<sequence length="1161" mass="126484">AEALTLSSSITDASQRDSVEEADGDESVADLTFEKELLQCGWDSLSQHWRQLAARAHEIDRKEETYTRMMGTIGQHFTLLAVLAANQLKLPLVTKPSKPKPPPPRKRPFVRNLFRRAHNHQTESIPEGTRQYSKLASPVPEDITTGENRKVSAGSLRGTTVTTASSKMTGSQGGSNVIVDGAVSSQAQSIEAFPSASFGSHRLGCSRGGIPHISPPLDMKHLVHVDHDWVTGHGLSDTSLRLFPAALAAAAAAVSTVGAGSSTTDCSSVLFPWERSCSPLTTSPRERHPCACQSVKTDLSPTVDKMLPACSQCAHLLSPVFVEPALTDGSIDRGDTRLGMDNQSCSTVSTSSTSIDRFGLRTPVGKSHRGPARLLSGQRTGAASGVSVDPGDVLVRTSSRSCGCSNFFTRSRPQQMLGDPSNVYTGCGNTYRGDPMLSPPPHRSTQYRRAATIDRSMALQSDENSTPMGHALIPGDQTVESADLTDRRRSASGPIASNYQCEYSYHTPECSIRLPPFSDCNQQDSPSTSIPSSTCCHIPLGSTKRTEPLMSDPSEPEWWKTLHSVNPPSTTHTNYTKSAVSGSTLSCAHCIPSEIDECHHTDVLLGKTHLITTTESFPHKYHHYTRNLCSRHGRFQSSAYGHSYHKCSTCSTSKLTAFASAAMQLTGPALIDTRQRRRIQSVDRCDPPTVCQCGRVAVLSELPDACSIAHQAEIGDPHSPFLGMLAGSGRRPNPSLSGNDSKSSNPKTLSPSNYPACWLCLHNQIPRTTPQYQNYLTSSDQTHRRQCVLQRCATPISSEASPYVSNETAICNTCYCSCRKQDIAEQCYLRSSSTSSSSSSIGVQTDSSQVIRSRTPHLPCTTMTRWRLPASVESTRSDISVDPTHTCCSETQDSGFRLPAEQSVPSWTHLCAERETPVVKLKADSHPSLSVESYNPVAHSRDAYLKATQDGYLNRVAHIPKALETQNEHDNSAVNSLKASTLRNQSLPLVYTGACEPSDVVRSVKSRSKLSPNLPESGDSDSDIEFLIPCPRRQEEDGLTLVPADGWNVRVPNTAPSPSFDQEQPLENDVFKRTAREHLTSPVQGRLPRRPLHRSPAMRTVRRPDFLFVRNRSLPERFDVPSSQPSMCCTTPSKTPISLPTVTHRKPSPCGPFVSLHSTML</sequence>
<feature type="non-terminal residue" evidence="3">
    <location>
        <position position="1161"/>
    </location>
</feature>
<accession>A0A8S9YLI8</accession>
<dbReference type="OrthoDB" id="6288972at2759"/>
<feature type="region of interest" description="Disordered" evidence="1">
    <location>
        <begin position="720"/>
        <end position="748"/>
    </location>
</feature>
<feature type="compositionally biased region" description="Polar residues" evidence="1">
    <location>
        <begin position="1"/>
        <end position="13"/>
    </location>
</feature>
<feature type="region of interest" description="Disordered" evidence="1">
    <location>
        <begin position="1005"/>
        <end position="1024"/>
    </location>
</feature>
<keyword evidence="4" id="KW-1185">Reference proteome</keyword>
<comment type="caution">
    <text evidence="3">The sequence shown here is derived from an EMBL/GenBank/DDBJ whole genome shotgun (WGS) entry which is preliminary data.</text>
</comment>
<dbReference type="PROSITE" id="PS50108">
    <property type="entry name" value="CRIB"/>
    <property type="match status" value="1"/>
</dbReference>
<feature type="region of interest" description="Disordered" evidence="1">
    <location>
        <begin position="1"/>
        <end position="25"/>
    </location>
</feature>
<evidence type="ECO:0000313" key="3">
    <source>
        <dbReference type="EMBL" id="KAF7255715.1"/>
    </source>
</evidence>
<reference evidence="3" key="1">
    <citation type="submission" date="2019-07" db="EMBL/GenBank/DDBJ databases">
        <title>Annotation for the trematode Paragonimus miyazaki's.</title>
        <authorList>
            <person name="Choi Y.-J."/>
        </authorList>
    </citation>
    <scope>NUCLEOTIDE SEQUENCE</scope>
    <source>
        <strain evidence="3">Japan</strain>
    </source>
</reference>
<proteinExistence type="predicted"/>
<evidence type="ECO:0000313" key="4">
    <source>
        <dbReference type="Proteomes" id="UP000822476"/>
    </source>
</evidence>
<evidence type="ECO:0000259" key="2">
    <source>
        <dbReference type="PROSITE" id="PS50108"/>
    </source>
</evidence>
<protein>
    <recommendedName>
        <fullName evidence="2">CRIB domain-containing protein</fullName>
    </recommendedName>
</protein>
<dbReference type="Proteomes" id="UP000822476">
    <property type="component" value="Unassembled WGS sequence"/>
</dbReference>
<dbReference type="AlphaFoldDB" id="A0A8S9YLI8"/>
<evidence type="ECO:0000256" key="1">
    <source>
        <dbReference type="SAM" id="MobiDB-lite"/>
    </source>
</evidence>
<dbReference type="InterPro" id="IPR000095">
    <property type="entry name" value="CRIB_dom"/>
</dbReference>
<feature type="compositionally biased region" description="Polar residues" evidence="1">
    <location>
        <begin position="734"/>
        <end position="748"/>
    </location>
</feature>
<feature type="domain" description="CRIB" evidence="2">
    <location>
        <begin position="213"/>
        <end position="226"/>
    </location>
</feature>
<dbReference type="EMBL" id="JTDE01003729">
    <property type="protein sequence ID" value="KAF7255715.1"/>
    <property type="molecule type" value="Genomic_DNA"/>
</dbReference>
<gene>
    <name evidence="3" type="ORF">EG68_10005</name>
</gene>
<organism evidence="3 4">
    <name type="scientific">Paragonimus skrjabini miyazakii</name>
    <dbReference type="NCBI Taxonomy" id="59628"/>
    <lineage>
        <taxon>Eukaryota</taxon>
        <taxon>Metazoa</taxon>
        <taxon>Spiralia</taxon>
        <taxon>Lophotrochozoa</taxon>
        <taxon>Platyhelminthes</taxon>
        <taxon>Trematoda</taxon>
        <taxon>Digenea</taxon>
        <taxon>Plagiorchiida</taxon>
        <taxon>Troglotremata</taxon>
        <taxon>Troglotrematidae</taxon>
        <taxon>Paragonimus</taxon>
    </lineage>
</organism>